<accession>A0A448KC61</accession>
<dbReference type="Pfam" id="PF00583">
    <property type="entry name" value="Acetyltransf_1"/>
    <property type="match status" value="1"/>
</dbReference>
<dbReference type="STRING" id="1278298.GCA_000428685_01735"/>
<gene>
    <name evidence="2" type="ORF">NCTC11923_01145</name>
</gene>
<dbReference type="Proteomes" id="UP000276899">
    <property type="component" value="Chromosome"/>
</dbReference>
<sequence length="178" mass="19509">MTVALVPVEEGDLVAFKRQMQEAFRLGAPDGVGEHGEVLPEEDVDESLAAAGAVALAAVVDDDVVGGAVVIIDPADGHGRLDLLYVRHGVQSRGLGQAIWQTIEARYPSVEVWETITPYADERNVHFYVNRCGFHVVEFFHQGHPDPNTPPSRPGLPQPPARMLRLEKKRMASRLCPQ</sequence>
<name>A0A448KC61_9ACTO</name>
<dbReference type="InterPro" id="IPR000182">
    <property type="entry name" value="GNAT_dom"/>
</dbReference>
<organism evidence="2 3">
    <name type="scientific">Actinomyces slackii</name>
    <dbReference type="NCBI Taxonomy" id="52774"/>
    <lineage>
        <taxon>Bacteria</taxon>
        <taxon>Bacillati</taxon>
        <taxon>Actinomycetota</taxon>
        <taxon>Actinomycetes</taxon>
        <taxon>Actinomycetales</taxon>
        <taxon>Actinomycetaceae</taxon>
        <taxon>Actinomyces</taxon>
    </lineage>
</organism>
<evidence type="ECO:0000313" key="2">
    <source>
        <dbReference type="EMBL" id="VEG74511.1"/>
    </source>
</evidence>
<reference evidence="2 3" key="1">
    <citation type="submission" date="2018-12" db="EMBL/GenBank/DDBJ databases">
        <authorList>
            <consortium name="Pathogen Informatics"/>
        </authorList>
    </citation>
    <scope>NUCLEOTIDE SEQUENCE [LARGE SCALE GENOMIC DNA]</scope>
    <source>
        <strain evidence="2 3">NCTC11923</strain>
    </source>
</reference>
<evidence type="ECO:0000259" key="1">
    <source>
        <dbReference type="PROSITE" id="PS51186"/>
    </source>
</evidence>
<dbReference type="PROSITE" id="PS51186">
    <property type="entry name" value="GNAT"/>
    <property type="match status" value="1"/>
</dbReference>
<dbReference type="EMBL" id="LR134363">
    <property type="protein sequence ID" value="VEG74511.1"/>
    <property type="molecule type" value="Genomic_DNA"/>
</dbReference>
<keyword evidence="3" id="KW-1185">Reference proteome</keyword>
<dbReference type="KEGG" id="asla:NCTC11923_01145"/>
<evidence type="ECO:0000313" key="3">
    <source>
        <dbReference type="Proteomes" id="UP000276899"/>
    </source>
</evidence>
<dbReference type="Gene3D" id="3.40.630.30">
    <property type="match status" value="1"/>
</dbReference>
<feature type="domain" description="N-acetyltransferase" evidence="1">
    <location>
        <begin position="3"/>
        <end position="156"/>
    </location>
</feature>
<protein>
    <recommendedName>
        <fullName evidence="1">N-acetyltransferase domain-containing protein</fullName>
    </recommendedName>
</protein>
<dbReference type="AlphaFoldDB" id="A0A448KC61"/>
<dbReference type="GO" id="GO:0016747">
    <property type="term" value="F:acyltransferase activity, transferring groups other than amino-acyl groups"/>
    <property type="evidence" value="ECO:0007669"/>
    <property type="project" value="InterPro"/>
</dbReference>
<proteinExistence type="predicted"/>
<dbReference type="InterPro" id="IPR016181">
    <property type="entry name" value="Acyl_CoA_acyltransferase"/>
</dbReference>
<dbReference type="RefSeq" id="WP_051281105.1">
    <property type="nucleotide sequence ID" value="NZ_CBCRWE010000010.1"/>
</dbReference>
<dbReference type="SUPFAM" id="SSF55729">
    <property type="entry name" value="Acyl-CoA N-acyltransferases (Nat)"/>
    <property type="match status" value="1"/>
</dbReference>